<keyword evidence="4" id="KW-1185">Reference proteome</keyword>
<reference evidence="3" key="2">
    <citation type="submission" date="2013-07" db="EMBL/GenBank/DDBJ databases">
        <authorList>
            <consortium name="The Broad Institute Genome Sequencing Platform"/>
            <person name="Cuomo C."/>
            <person name="Litvintseva A."/>
            <person name="Chen Y."/>
            <person name="Heitman J."/>
            <person name="Sun S."/>
            <person name="Springer D."/>
            <person name="Dromer F."/>
            <person name="Young S.K."/>
            <person name="Zeng Q."/>
            <person name="Gargeya S."/>
            <person name="Fitzgerald M."/>
            <person name="Abouelleil A."/>
            <person name="Alvarado L."/>
            <person name="Berlin A.M."/>
            <person name="Chapman S.B."/>
            <person name="Dewar J."/>
            <person name="Goldberg J."/>
            <person name="Griggs A."/>
            <person name="Gujja S."/>
            <person name="Hansen M."/>
            <person name="Howarth C."/>
            <person name="Imamovic A."/>
            <person name="Larimer J."/>
            <person name="McCowan C."/>
            <person name="Murphy C."/>
            <person name="Pearson M."/>
            <person name="Priest M."/>
            <person name="Roberts A."/>
            <person name="Saif S."/>
            <person name="Shea T."/>
            <person name="Sykes S."/>
            <person name="Wortman J."/>
            <person name="Nusbaum C."/>
            <person name="Birren B."/>
        </authorList>
    </citation>
    <scope>NUCLEOTIDE SEQUENCE</scope>
    <source>
        <strain evidence="3">CBS 10118</strain>
    </source>
</reference>
<reference evidence="2" key="1">
    <citation type="submission" date="2013-07" db="EMBL/GenBank/DDBJ databases">
        <title>The Genome Sequence of Cryptococcus bestiolae CBS10118.</title>
        <authorList>
            <consortium name="The Broad Institute Genome Sequencing Platform"/>
            <person name="Cuomo C."/>
            <person name="Litvintseva A."/>
            <person name="Chen Y."/>
            <person name="Heitman J."/>
            <person name="Sun S."/>
            <person name="Springer D."/>
            <person name="Dromer F."/>
            <person name="Young S.K."/>
            <person name="Zeng Q."/>
            <person name="Gargeya S."/>
            <person name="Fitzgerald M."/>
            <person name="Abouelleil A."/>
            <person name="Alvarado L."/>
            <person name="Berlin A.M."/>
            <person name="Chapman S.B."/>
            <person name="Dewar J."/>
            <person name="Goldberg J."/>
            <person name="Griggs A."/>
            <person name="Gujja S."/>
            <person name="Hansen M."/>
            <person name="Howarth C."/>
            <person name="Imamovic A."/>
            <person name="Larimer J."/>
            <person name="McCowan C."/>
            <person name="Murphy C."/>
            <person name="Pearson M."/>
            <person name="Priest M."/>
            <person name="Roberts A."/>
            <person name="Saif S."/>
            <person name="Shea T."/>
            <person name="Sykes S."/>
            <person name="Wortman J."/>
            <person name="Nusbaum C."/>
            <person name="Birren B."/>
        </authorList>
    </citation>
    <scope>NUCLEOTIDE SEQUENCE [LARGE SCALE GENOMIC DNA]</scope>
    <source>
        <strain evidence="2">CBS 10118</strain>
    </source>
</reference>
<feature type="region of interest" description="Disordered" evidence="1">
    <location>
        <begin position="118"/>
        <end position="138"/>
    </location>
</feature>
<evidence type="ECO:0000256" key="1">
    <source>
        <dbReference type="SAM" id="MobiDB-lite"/>
    </source>
</evidence>
<dbReference type="KEGG" id="kbi:30206270"/>
<organism evidence="2">
    <name type="scientific">Kwoniella bestiolae CBS 10118</name>
    <dbReference type="NCBI Taxonomy" id="1296100"/>
    <lineage>
        <taxon>Eukaryota</taxon>
        <taxon>Fungi</taxon>
        <taxon>Dikarya</taxon>
        <taxon>Basidiomycota</taxon>
        <taxon>Agaricomycotina</taxon>
        <taxon>Tremellomycetes</taxon>
        <taxon>Tremellales</taxon>
        <taxon>Cryptococcaceae</taxon>
        <taxon>Kwoniella</taxon>
    </lineage>
</organism>
<feature type="region of interest" description="Disordered" evidence="1">
    <location>
        <begin position="151"/>
        <end position="171"/>
    </location>
</feature>
<dbReference type="EMBL" id="CP144542">
    <property type="protein sequence ID" value="WVW81182.1"/>
    <property type="molecule type" value="Genomic_DNA"/>
</dbReference>
<name>A0A1B9G7N8_9TREE</name>
<feature type="compositionally biased region" description="Polar residues" evidence="1">
    <location>
        <begin position="124"/>
        <end position="138"/>
    </location>
</feature>
<dbReference type="RefSeq" id="XP_019048106.1">
    <property type="nucleotide sequence ID" value="XM_019188544.1"/>
</dbReference>
<protein>
    <submittedName>
        <fullName evidence="2">Uncharacterized protein</fullName>
    </submittedName>
</protein>
<dbReference type="EMBL" id="KI894019">
    <property type="protein sequence ID" value="OCF27036.1"/>
    <property type="molecule type" value="Genomic_DNA"/>
</dbReference>
<evidence type="ECO:0000313" key="2">
    <source>
        <dbReference type="EMBL" id="OCF27036.1"/>
    </source>
</evidence>
<reference evidence="3" key="4">
    <citation type="submission" date="2024-02" db="EMBL/GenBank/DDBJ databases">
        <title>Comparative genomics of Cryptococcus and Kwoniella reveals pathogenesis evolution and contrasting modes of karyotype evolution via chromosome fusion or intercentromeric recombination.</title>
        <authorList>
            <person name="Coelho M.A."/>
            <person name="David-Palma M."/>
            <person name="Shea T."/>
            <person name="Bowers K."/>
            <person name="McGinley-Smith S."/>
            <person name="Mohammad A.W."/>
            <person name="Gnirke A."/>
            <person name="Yurkov A.M."/>
            <person name="Nowrousian M."/>
            <person name="Sun S."/>
            <person name="Cuomo C.A."/>
            <person name="Heitman J."/>
        </authorList>
    </citation>
    <scope>NUCLEOTIDE SEQUENCE</scope>
    <source>
        <strain evidence="3">CBS 10118</strain>
    </source>
</reference>
<dbReference type="VEuPathDB" id="FungiDB:I302_01871"/>
<evidence type="ECO:0000313" key="4">
    <source>
        <dbReference type="Proteomes" id="UP000092730"/>
    </source>
</evidence>
<gene>
    <name evidence="2" type="ORF">I302_01871</name>
    <name evidence="3" type="ORF">I302_103173</name>
</gene>
<reference evidence="2" key="3">
    <citation type="submission" date="2014-01" db="EMBL/GenBank/DDBJ databases">
        <title>Evolution of pathogenesis and genome organization in the Tremellales.</title>
        <authorList>
            <person name="Cuomo C."/>
            <person name="Litvintseva A."/>
            <person name="Heitman J."/>
            <person name="Chen Y."/>
            <person name="Sun S."/>
            <person name="Springer D."/>
            <person name="Dromer F."/>
            <person name="Young S."/>
            <person name="Zeng Q."/>
            <person name="Chapman S."/>
            <person name="Gujja S."/>
            <person name="Saif S."/>
            <person name="Birren B."/>
        </authorList>
    </citation>
    <scope>NUCLEOTIDE SEQUENCE</scope>
    <source>
        <strain evidence="2">CBS 10118</strain>
    </source>
</reference>
<accession>A0A1B9G7N8</accession>
<dbReference type="GeneID" id="30206270"/>
<proteinExistence type="predicted"/>
<sequence length="194" mass="21974">MLSSITSLRNERRRTCELGKTRKALFETLAHLEGTDLKSTQKSYYDVRREDGMLRPEEATQNSELLKAWRDSTADDRMNRWTKNDWDRQTTDLNRECNKSKRKNAILMDDITRLRSLMSDRGENTSTGNTTDAGLSSLEASSADTLKRIRAKQAGWKPPKNPNEVELTDSSLSIELSLQKSETDSLNQSGSAKG</sequence>
<dbReference type="Proteomes" id="UP000092730">
    <property type="component" value="Chromosome 2"/>
</dbReference>
<dbReference type="AlphaFoldDB" id="A0A1B9G7N8"/>
<evidence type="ECO:0000313" key="3">
    <source>
        <dbReference type="EMBL" id="WVW81182.1"/>
    </source>
</evidence>